<dbReference type="RefSeq" id="WP_129396530.1">
    <property type="nucleotide sequence ID" value="NZ_CP025086.1"/>
</dbReference>
<comment type="caution">
    <text evidence="2">The sequence shown here is derived from an EMBL/GenBank/DDBJ whole genome shotgun (WGS) entry which is preliminary data.</text>
</comment>
<keyword evidence="3" id="KW-1185">Reference proteome</keyword>
<name>A0A3D9YZ21_9HYPH</name>
<dbReference type="Proteomes" id="UP000256900">
    <property type="component" value="Unassembled WGS sequence"/>
</dbReference>
<dbReference type="AlphaFoldDB" id="A0A3D9YZ21"/>
<protein>
    <recommendedName>
        <fullName evidence="4">Replication protein</fullName>
    </recommendedName>
</protein>
<accession>A0A3D9YZ21</accession>
<evidence type="ECO:0000313" key="2">
    <source>
        <dbReference type="EMBL" id="REF87897.1"/>
    </source>
</evidence>
<gene>
    <name evidence="2" type="ORF">DES32_1534</name>
</gene>
<evidence type="ECO:0000313" key="3">
    <source>
        <dbReference type="Proteomes" id="UP000256900"/>
    </source>
</evidence>
<feature type="compositionally biased region" description="Basic and acidic residues" evidence="1">
    <location>
        <begin position="193"/>
        <end position="204"/>
    </location>
</feature>
<organism evidence="2 3">
    <name type="scientific">Methylovirgula ligni</name>
    <dbReference type="NCBI Taxonomy" id="569860"/>
    <lineage>
        <taxon>Bacteria</taxon>
        <taxon>Pseudomonadati</taxon>
        <taxon>Pseudomonadota</taxon>
        <taxon>Alphaproteobacteria</taxon>
        <taxon>Hyphomicrobiales</taxon>
        <taxon>Beijerinckiaceae</taxon>
        <taxon>Methylovirgula</taxon>
    </lineage>
</organism>
<evidence type="ECO:0008006" key="4">
    <source>
        <dbReference type="Google" id="ProtNLM"/>
    </source>
</evidence>
<sequence length="271" mass="30785">MYINTNVNHKSESKHKNQRENTSKRRDILSDRKNPNALFAKKLKAKTSARPNHESRLSMRQHAALRLNHLARVALYKASLGQMLDPEAWMFIAANYLSSFPPDLRGFRLNVATLRRAMADCGFDADEITDEIERQTQWTLTWRSNESKRLGRPHYIPVGADEAGEILGITEEERRVAQSWQIGWQGGSPQARRQAERQADKERHEIARRQAGAVSRKEYEAASASQQKPWEAEGAAVALGIAAAIARAQVRLAQVRLVQIRTMAQVRLTQR</sequence>
<feature type="compositionally biased region" description="Basic and acidic residues" evidence="1">
    <location>
        <begin position="9"/>
        <end position="31"/>
    </location>
</feature>
<dbReference type="EMBL" id="QUMO01000002">
    <property type="protein sequence ID" value="REF87897.1"/>
    <property type="molecule type" value="Genomic_DNA"/>
</dbReference>
<proteinExistence type="predicted"/>
<feature type="region of interest" description="Disordered" evidence="1">
    <location>
        <begin position="183"/>
        <end position="204"/>
    </location>
</feature>
<evidence type="ECO:0000256" key="1">
    <source>
        <dbReference type="SAM" id="MobiDB-lite"/>
    </source>
</evidence>
<reference evidence="2 3" key="1">
    <citation type="submission" date="2018-08" db="EMBL/GenBank/DDBJ databases">
        <title>Genomic Encyclopedia of Type Strains, Phase IV (KMG-IV): sequencing the most valuable type-strain genomes for metagenomic binning, comparative biology and taxonomic classification.</title>
        <authorList>
            <person name="Goeker M."/>
        </authorList>
    </citation>
    <scope>NUCLEOTIDE SEQUENCE [LARGE SCALE GENOMIC DNA]</scope>
    <source>
        <strain evidence="2 3">BW863</strain>
    </source>
</reference>
<feature type="region of interest" description="Disordered" evidence="1">
    <location>
        <begin position="1"/>
        <end position="31"/>
    </location>
</feature>